<keyword evidence="2" id="KW-1185">Reference proteome</keyword>
<name>A0AAW0AA13_9AGAR</name>
<reference evidence="1 2" key="1">
    <citation type="journal article" date="2024" name="J Genomics">
        <title>Draft genome sequencing and assembly of Favolaschia claudopus CIRM-BRFM 2984 isolated from oak limbs.</title>
        <authorList>
            <person name="Navarro D."/>
            <person name="Drula E."/>
            <person name="Chaduli D."/>
            <person name="Cazenave R."/>
            <person name="Ahrendt S."/>
            <person name="Wang J."/>
            <person name="Lipzen A."/>
            <person name="Daum C."/>
            <person name="Barry K."/>
            <person name="Grigoriev I.V."/>
            <person name="Favel A."/>
            <person name="Rosso M.N."/>
            <person name="Martin F."/>
        </authorList>
    </citation>
    <scope>NUCLEOTIDE SEQUENCE [LARGE SCALE GENOMIC DNA]</scope>
    <source>
        <strain evidence="1 2">CIRM-BRFM 2984</strain>
    </source>
</reference>
<protein>
    <submittedName>
        <fullName evidence="1">Uncharacterized protein</fullName>
    </submittedName>
</protein>
<gene>
    <name evidence="1" type="ORF">R3P38DRAFT_3040556</name>
</gene>
<organism evidence="1 2">
    <name type="scientific">Favolaschia claudopus</name>
    <dbReference type="NCBI Taxonomy" id="2862362"/>
    <lineage>
        <taxon>Eukaryota</taxon>
        <taxon>Fungi</taxon>
        <taxon>Dikarya</taxon>
        <taxon>Basidiomycota</taxon>
        <taxon>Agaricomycotina</taxon>
        <taxon>Agaricomycetes</taxon>
        <taxon>Agaricomycetidae</taxon>
        <taxon>Agaricales</taxon>
        <taxon>Marasmiineae</taxon>
        <taxon>Mycenaceae</taxon>
        <taxon>Favolaschia</taxon>
    </lineage>
</organism>
<accession>A0AAW0AA13</accession>
<comment type="caution">
    <text evidence="1">The sequence shown here is derived from an EMBL/GenBank/DDBJ whole genome shotgun (WGS) entry which is preliminary data.</text>
</comment>
<proteinExistence type="predicted"/>
<evidence type="ECO:0000313" key="1">
    <source>
        <dbReference type="EMBL" id="KAK7005952.1"/>
    </source>
</evidence>
<dbReference type="Proteomes" id="UP001362999">
    <property type="component" value="Unassembled WGS sequence"/>
</dbReference>
<evidence type="ECO:0000313" key="2">
    <source>
        <dbReference type="Proteomes" id="UP001362999"/>
    </source>
</evidence>
<sequence>PKHGFCVTIRPRIYSLTGTSLTFFLGTVSRAAKLPCCERDKGMQTRRWWLRYCVLELNRRRRSRPPAVPAFVPSRSTILCASELRSTSTPARYRPLVSRSSVAPYPR</sequence>
<feature type="non-terminal residue" evidence="1">
    <location>
        <position position="1"/>
    </location>
</feature>
<dbReference type="AlphaFoldDB" id="A0AAW0AA13"/>
<dbReference type="EMBL" id="JAWWNJ010000077">
    <property type="protein sequence ID" value="KAK7005952.1"/>
    <property type="molecule type" value="Genomic_DNA"/>
</dbReference>